<evidence type="ECO:0000313" key="8">
    <source>
        <dbReference type="EMBL" id="MCS5717992.1"/>
    </source>
</evidence>
<sequence>METTATIVRPRLRVVGGVCAGVADHLGAPVAVVRTVAVLLALCGGAGILLYAWLWATTPVADAAREPRMRESLTTPAGSRGQADGHRAEQLRRAPVTEILLGLALIGAGGALVASSLGVEVPLAVVIPGIVVLAGVALAWRQFADLRAGTTTSGPTLVVRSLGALVLVATGILLFFITGETPNVWTVVVAAVSVLLGVALVALPWVVRLARDLGAERAALERAAERAEIAAHLHDSVLQTLALIQQKAGAQSEAARLARAQERELRDWLFDTAPADDRDLASELRRLAAMIEENNAVRFEIVTVGASVPAPESLLAAGREAMLNAARHAGGDVSIFLEVGPERIELIVTDRGPGMSLDAIPADRLGVRESIIGRLKRAGGTAVIGAGRGGAGTEVRLSLPVAAANTPMQGAGLVGSEASATPSPAASASASPGGPAPAEPSDVAASGASEPPATPAAPTPARSAIAERETEEP</sequence>
<evidence type="ECO:0000259" key="7">
    <source>
        <dbReference type="Pfam" id="PF04024"/>
    </source>
</evidence>
<feature type="transmembrane region" description="Helical" evidence="5">
    <location>
        <begin position="161"/>
        <end position="178"/>
    </location>
</feature>
<dbReference type="InterPro" id="IPR007168">
    <property type="entry name" value="Phageshock_PspC_N"/>
</dbReference>
<dbReference type="EMBL" id="JANLCM010000001">
    <property type="protein sequence ID" value="MCS5717992.1"/>
    <property type="molecule type" value="Genomic_DNA"/>
</dbReference>
<keyword evidence="5" id="KW-0472">Membrane</keyword>
<dbReference type="Gene3D" id="3.30.565.10">
    <property type="entry name" value="Histidine kinase-like ATPase, C-terminal domain"/>
    <property type="match status" value="1"/>
</dbReference>
<keyword evidence="2" id="KW-0418">Kinase</keyword>
<evidence type="ECO:0000256" key="3">
    <source>
        <dbReference type="ARBA" id="ARBA00023012"/>
    </source>
</evidence>
<name>A0ABT2GQY8_9MICO</name>
<dbReference type="InterPro" id="IPR050482">
    <property type="entry name" value="Sensor_HK_TwoCompSys"/>
</dbReference>
<accession>A0ABT2GQY8</accession>
<dbReference type="Pfam" id="PF02518">
    <property type="entry name" value="HATPase_c"/>
    <property type="match status" value="1"/>
</dbReference>
<comment type="caution">
    <text evidence="8">The sequence shown here is derived from an EMBL/GenBank/DDBJ whole genome shotgun (WGS) entry which is preliminary data.</text>
</comment>
<feature type="domain" description="Histidine kinase/HSP90-like ATPase" evidence="6">
    <location>
        <begin position="318"/>
        <end position="401"/>
    </location>
</feature>
<dbReference type="Proteomes" id="UP001165584">
    <property type="component" value="Unassembled WGS sequence"/>
</dbReference>
<feature type="transmembrane region" description="Helical" evidence="5">
    <location>
        <begin position="36"/>
        <end position="56"/>
    </location>
</feature>
<keyword evidence="3" id="KW-0902">Two-component regulatory system</keyword>
<evidence type="ECO:0000259" key="6">
    <source>
        <dbReference type="Pfam" id="PF02518"/>
    </source>
</evidence>
<feature type="compositionally biased region" description="Low complexity" evidence="4">
    <location>
        <begin position="439"/>
        <end position="451"/>
    </location>
</feature>
<keyword evidence="5" id="KW-0812">Transmembrane</keyword>
<reference evidence="8" key="1">
    <citation type="submission" date="2022-08" db="EMBL/GenBank/DDBJ databases">
        <authorList>
            <person name="Deng Y."/>
            <person name="Han X.-F."/>
            <person name="Zhang Y.-Q."/>
        </authorList>
    </citation>
    <scope>NUCLEOTIDE SEQUENCE</scope>
    <source>
        <strain evidence="8">CPCC 205763</strain>
    </source>
</reference>
<feature type="transmembrane region" description="Helical" evidence="5">
    <location>
        <begin position="96"/>
        <end position="115"/>
    </location>
</feature>
<dbReference type="InterPro" id="IPR003594">
    <property type="entry name" value="HATPase_dom"/>
</dbReference>
<organism evidence="8 9">
    <name type="scientific">Herbiconiux aconitum</name>
    <dbReference type="NCBI Taxonomy" id="2970913"/>
    <lineage>
        <taxon>Bacteria</taxon>
        <taxon>Bacillati</taxon>
        <taxon>Actinomycetota</taxon>
        <taxon>Actinomycetes</taxon>
        <taxon>Micrococcales</taxon>
        <taxon>Microbacteriaceae</taxon>
        <taxon>Herbiconiux</taxon>
    </lineage>
</organism>
<keyword evidence="9" id="KW-1185">Reference proteome</keyword>
<dbReference type="PANTHER" id="PTHR24421:SF61">
    <property type="entry name" value="OXYGEN SENSOR HISTIDINE KINASE NREB"/>
    <property type="match status" value="1"/>
</dbReference>
<keyword evidence="1" id="KW-0808">Transferase</keyword>
<feature type="domain" description="Phage shock protein PspC N-terminal" evidence="7">
    <location>
        <begin position="8"/>
        <end position="60"/>
    </location>
</feature>
<evidence type="ECO:0000313" key="9">
    <source>
        <dbReference type="Proteomes" id="UP001165584"/>
    </source>
</evidence>
<feature type="region of interest" description="Disordered" evidence="4">
    <location>
        <begin position="413"/>
        <end position="473"/>
    </location>
</feature>
<proteinExistence type="predicted"/>
<evidence type="ECO:0000256" key="5">
    <source>
        <dbReference type="SAM" id="Phobius"/>
    </source>
</evidence>
<dbReference type="SUPFAM" id="SSF55874">
    <property type="entry name" value="ATPase domain of HSP90 chaperone/DNA topoisomerase II/histidine kinase"/>
    <property type="match status" value="1"/>
</dbReference>
<dbReference type="PANTHER" id="PTHR24421">
    <property type="entry name" value="NITRATE/NITRITE SENSOR PROTEIN NARX-RELATED"/>
    <property type="match status" value="1"/>
</dbReference>
<dbReference type="Pfam" id="PF04024">
    <property type="entry name" value="PspC"/>
    <property type="match status" value="1"/>
</dbReference>
<dbReference type="InterPro" id="IPR036890">
    <property type="entry name" value="HATPase_C_sf"/>
</dbReference>
<gene>
    <name evidence="8" type="ORF">N1027_07560</name>
</gene>
<protein>
    <submittedName>
        <fullName evidence="8">PspC domain-containing protein</fullName>
    </submittedName>
</protein>
<evidence type="ECO:0000256" key="4">
    <source>
        <dbReference type="SAM" id="MobiDB-lite"/>
    </source>
</evidence>
<evidence type="ECO:0000256" key="2">
    <source>
        <dbReference type="ARBA" id="ARBA00022777"/>
    </source>
</evidence>
<feature type="region of interest" description="Disordered" evidence="4">
    <location>
        <begin position="66"/>
        <end position="86"/>
    </location>
</feature>
<evidence type="ECO:0000256" key="1">
    <source>
        <dbReference type="ARBA" id="ARBA00022679"/>
    </source>
</evidence>
<feature type="transmembrane region" description="Helical" evidence="5">
    <location>
        <begin position="184"/>
        <end position="207"/>
    </location>
</feature>
<feature type="compositionally biased region" description="Low complexity" evidence="4">
    <location>
        <begin position="415"/>
        <end position="433"/>
    </location>
</feature>
<feature type="transmembrane region" description="Helical" evidence="5">
    <location>
        <begin position="121"/>
        <end position="140"/>
    </location>
</feature>
<dbReference type="RefSeq" id="WP_259506647.1">
    <property type="nucleotide sequence ID" value="NZ_JANLCM010000001.1"/>
</dbReference>
<keyword evidence="5" id="KW-1133">Transmembrane helix</keyword>